<dbReference type="AlphaFoldDB" id="A0A1U7CQB6"/>
<dbReference type="EMBL" id="CP019082">
    <property type="protein sequence ID" value="APW61135.1"/>
    <property type="molecule type" value="Genomic_DNA"/>
</dbReference>
<evidence type="ECO:0000256" key="1">
    <source>
        <dbReference type="ARBA" id="ARBA00022729"/>
    </source>
</evidence>
<dbReference type="STRING" id="1387353.BSF38_02639"/>
<protein>
    <recommendedName>
        <fullName evidence="4">FG-GAP repeat protein</fullName>
    </recommendedName>
</protein>
<keyword evidence="3" id="KW-1185">Reference proteome</keyword>
<name>A0A1U7CQB6_9BACT</name>
<dbReference type="Pfam" id="PF13517">
    <property type="entry name" value="FG-GAP_3"/>
    <property type="match status" value="1"/>
</dbReference>
<evidence type="ECO:0000313" key="2">
    <source>
        <dbReference type="EMBL" id="APW61135.1"/>
    </source>
</evidence>
<dbReference type="OrthoDB" id="1488578at2"/>
<proteinExistence type="predicted"/>
<sequence length="270" mass="30026">MQNDMAGLFQVLYGREDGTFRRAEVLKGTDGEPLIIPLKGRQMTENICTRPFAIDWDGDGNLDLVVGTFAGTFHLFKGQGKGKFPPEPEEIKVDGKPLKIDGYHSDPFVVDWDGDGDLDLMSGSSEGGVQWAENRAGPSKPPRLKPFRSLIDHGPRLDYGQVLREADLTGPSGDTRIWVDDVNSDGKLDILVGDMTPLISPSGTLTEAEFKKKFADWNASIGEAAKELNAAGADPKKQNEAQQRYQKLYDQRSDFMKEDRTGFVWLYLRK</sequence>
<dbReference type="Proteomes" id="UP000186309">
    <property type="component" value="Chromosome"/>
</dbReference>
<keyword evidence="1" id="KW-0732">Signal</keyword>
<dbReference type="InterPro" id="IPR028994">
    <property type="entry name" value="Integrin_alpha_N"/>
</dbReference>
<reference evidence="3" key="1">
    <citation type="submission" date="2016-12" db="EMBL/GenBank/DDBJ databases">
        <title>Comparative genomics of four Isosphaeraceae planctomycetes: a common pool of plasmids and glycoside hydrolase genes.</title>
        <authorList>
            <person name="Ivanova A."/>
        </authorList>
    </citation>
    <scope>NUCLEOTIDE SEQUENCE [LARGE SCALE GENOMIC DNA]</scope>
    <source>
        <strain evidence="3">PX4</strain>
    </source>
</reference>
<organism evidence="2 3">
    <name type="scientific">Paludisphaera borealis</name>
    <dbReference type="NCBI Taxonomy" id="1387353"/>
    <lineage>
        <taxon>Bacteria</taxon>
        <taxon>Pseudomonadati</taxon>
        <taxon>Planctomycetota</taxon>
        <taxon>Planctomycetia</taxon>
        <taxon>Isosphaerales</taxon>
        <taxon>Isosphaeraceae</taxon>
        <taxon>Paludisphaera</taxon>
    </lineage>
</organism>
<dbReference type="Gene3D" id="2.130.10.130">
    <property type="entry name" value="Integrin alpha, N-terminal"/>
    <property type="match status" value="1"/>
</dbReference>
<dbReference type="SUPFAM" id="SSF69318">
    <property type="entry name" value="Integrin alpha N-terminal domain"/>
    <property type="match status" value="1"/>
</dbReference>
<dbReference type="KEGG" id="pbor:BSF38_02639"/>
<evidence type="ECO:0008006" key="4">
    <source>
        <dbReference type="Google" id="ProtNLM"/>
    </source>
</evidence>
<gene>
    <name evidence="2" type="ORF">BSF38_02639</name>
</gene>
<dbReference type="PANTHER" id="PTHR44103">
    <property type="entry name" value="PROPROTEIN CONVERTASE P"/>
    <property type="match status" value="1"/>
</dbReference>
<dbReference type="RefSeq" id="WP_145952109.1">
    <property type="nucleotide sequence ID" value="NZ_CP019082.1"/>
</dbReference>
<dbReference type="InterPro" id="IPR013517">
    <property type="entry name" value="FG-GAP"/>
</dbReference>
<dbReference type="PANTHER" id="PTHR44103:SF1">
    <property type="entry name" value="PROPROTEIN CONVERTASE P"/>
    <property type="match status" value="1"/>
</dbReference>
<evidence type="ECO:0000313" key="3">
    <source>
        <dbReference type="Proteomes" id="UP000186309"/>
    </source>
</evidence>
<accession>A0A1U7CQB6</accession>